<dbReference type="NCBIfam" id="TIGR00194">
    <property type="entry name" value="uvrC"/>
    <property type="match status" value="1"/>
</dbReference>
<keyword evidence="5" id="KW-0234">DNA repair</keyword>
<sequence>MRELIQNLPHSAGVYQYFNISGKLLYIGKAKNLKNRVKSYWRVSPEFMPNPSQSPRILKMLEEAIRLEYILVQSEEDALILENSLIKTLNPKYNILLRDDKTYPYIVLDEEADFPRFELTRKLIKGKNISYYGPFPTGSTALMNALYEVYPLVQKKSCLKGGKACLFYQIKKCLAPCEDKISKEEYQKIITQAQKAIVKRKPLLEALSQKMSNLATQERFEEALKMRDSIEAIKTLTLSSSLDVAKDINLDIFAIEKGEERAVLVKMFMREGKLISSSYHYFRHTHIFDENDAYKQAILAFYLHQTQNDTKDIIIAHDFEDKDSIASTLSLHFKNKISLTVPQRGAKSKLIALAKQNCQALLKKSENNTIIEQSVAHLLDLNSIPYRIESFDNSHMMGVAIVGAMIIWEEGKWDKSSYRRYELEAKDEYAQMKEMLSRRIAKFSQSPAPDLWILDGGQANLNLALSLLKLAKVNLDVIAIAKEKRDAKAHRAKGASKDILYTPHGILKLESKDKRLQWIQRQRDESHRYAIAYHQNKKRKEDTKISLLNHKGIGKATVKKLVNYFGSFEAIYSASQEELSQVTNLKIASIIQSNSK</sequence>
<dbReference type="PROSITE" id="PS50165">
    <property type="entry name" value="UVRC"/>
    <property type="match status" value="1"/>
</dbReference>
<dbReference type="InterPro" id="IPR050066">
    <property type="entry name" value="UvrABC_protein_C"/>
</dbReference>
<keyword evidence="1" id="KW-0963">Cytoplasm</keyword>
<dbReference type="FunFam" id="3.40.1440.10:FF:000001">
    <property type="entry name" value="UvrABC system protein C"/>
    <property type="match status" value="1"/>
</dbReference>
<dbReference type="AlphaFoldDB" id="A0A1W1C064"/>
<dbReference type="InterPro" id="IPR038476">
    <property type="entry name" value="UvrC_RNase_H_dom_sf"/>
</dbReference>
<keyword evidence="3" id="KW-0228">DNA excision</keyword>
<dbReference type="InterPro" id="IPR004791">
    <property type="entry name" value="UvrC"/>
</dbReference>
<dbReference type="PROSITE" id="PS50164">
    <property type="entry name" value="GIY_YIG"/>
    <property type="match status" value="1"/>
</dbReference>
<keyword evidence="2" id="KW-0227">DNA damage</keyword>
<dbReference type="Pfam" id="PF22920">
    <property type="entry name" value="UvrC_RNaseH"/>
    <property type="match status" value="1"/>
</dbReference>
<evidence type="ECO:0000256" key="2">
    <source>
        <dbReference type="ARBA" id="ARBA00022763"/>
    </source>
</evidence>
<proteinExistence type="inferred from homology"/>
<feature type="domain" description="UvrC family homology region profile" evidence="8">
    <location>
        <begin position="267"/>
        <end position="468"/>
    </location>
</feature>
<dbReference type="Gene3D" id="1.10.150.20">
    <property type="entry name" value="5' to 3' exonuclease, C-terminal subdomain"/>
    <property type="match status" value="1"/>
</dbReference>
<dbReference type="InterPro" id="IPR047296">
    <property type="entry name" value="GIY-YIG_UvrC_Cho"/>
</dbReference>
<dbReference type="Pfam" id="PF02151">
    <property type="entry name" value="UVR"/>
    <property type="match status" value="1"/>
</dbReference>
<protein>
    <submittedName>
        <fullName evidence="9">Excinuclease ABC subunit C</fullName>
    </submittedName>
</protein>
<dbReference type="SUPFAM" id="SSF82771">
    <property type="entry name" value="GIY-YIG endonuclease"/>
    <property type="match status" value="1"/>
</dbReference>
<dbReference type="HAMAP" id="MF_00203">
    <property type="entry name" value="UvrC"/>
    <property type="match status" value="1"/>
</dbReference>
<evidence type="ECO:0000256" key="4">
    <source>
        <dbReference type="ARBA" id="ARBA00022881"/>
    </source>
</evidence>
<dbReference type="GO" id="GO:0009381">
    <property type="term" value="F:excinuclease ABC activity"/>
    <property type="evidence" value="ECO:0007669"/>
    <property type="project" value="InterPro"/>
</dbReference>
<keyword evidence="4" id="KW-0267">Excision nuclease</keyword>
<feature type="domain" description="UVR" evidence="6">
    <location>
        <begin position="201"/>
        <end position="236"/>
    </location>
</feature>
<dbReference type="SUPFAM" id="SSF46600">
    <property type="entry name" value="C-terminal UvrC-binding domain of UvrB"/>
    <property type="match status" value="1"/>
</dbReference>
<feature type="domain" description="GIY-YIG" evidence="7">
    <location>
        <begin position="10"/>
        <end position="95"/>
    </location>
</feature>
<dbReference type="Pfam" id="PF08459">
    <property type="entry name" value="UvrC_RNaseH_dom"/>
    <property type="match status" value="1"/>
</dbReference>
<gene>
    <name evidence="9" type="ORF">MNB_SV-13-153</name>
</gene>
<dbReference type="GO" id="GO:0009380">
    <property type="term" value="C:excinuclease repair complex"/>
    <property type="evidence" value="ECO:0007669"/>
    <property type="project" value="InterPro"/>
</dbReference>
<evidence type="ECO:0000256" key="3">
    <source>
        <dbReference type="ARBA" id="ARBA00022769"/>
    </source>
</evidence>
<accession>A0A1W1C064</accession>
<dbReference type="CDD" id="cd10434">
    <property type="entry name" value="GIY-YIG_UvrC_Cho"/>
    <property type="match status" value="1"/>
</dbReference>
<dbReference type="Gene3D" id="3.40.1440.10">
    <property type="entry name" value="GIY-YIG endonuclease"/>
    <property type="match status" value="1"/>
</dbReference>
<dbReference type="InterPro" id="IPR010994">
    <property type="entry name" value="RuvA_2-like"/>
</dbReference>
<organism evidence="9">
    <name type="scientific">hydrothermal vent metagenome</name>
    <dbReference type="NCBI Taxonomy" id="652676"/>
    <lineage>
        <taxon>unclassified sequences</taxon>
        <taxon>metagenomes</taxon>
        <taxon>ecological metagenomes</taxon>
    </lineage>
</organism>
<evidence type="ECO:0000259" key="7">
    <source>
        <dbReference type="PROSITE" id="PS50164"/>
    </source>
</evidence>
<evidence type="ECO:0000256" key="1">
    <source>
        <dbReference type="ARBA" id="ARBA00022490"/>
    </source>
</evidence>
<dbReference type="InterPro" id="IPR000305">
    <property type="entry name" value="GIY-YIG_endonuc"/>
</dbReference>
<dbReference type="PROSITE" id="PS50151">
    <property type="entry name" value="UVR"/>
    <property type="match status" value="1"/>
</dbReference>
<dbReference type="InterPro" id="IPR036876">
    <property type="entry name" value="UVR_dom_sf"/>
</dbReference>
<dbReference type="PANTHER" id="PTHR30562:SF1">
    <property type="entry name" value="UVRABC SYSTEM PROTEIN C"/>
    <property type="match status" value="1"/>
</dbReference>
<evidence type="ECO:0000256" key="5">
    <source>
        <dbReference type="ARBA" id="ARBA00023204"/>
    </source>
</evidence>
<dbReference type="InterPro" id="IPR001162">
    <property type="entry name" value="UvrC_RNase_H_dom"/>
</dbReference>
<evidence type="ECO:0000313" key="9">
    <source>
        <dbReference type="EMBL" id="SFV59135.1"/>
    </source>
</evidence>
<dbReference type="GO" id="GO:0006289">
    <property type="term" value="P:nucleotide-excision repair"/>
    <property type="evidence" value="ECO:0007669"/>
    <property type="project" value="InterPro"/>
</dbReference>
<dbReference type="EMBL" id="FPHM01000055">
    <property type="protein sequence ID" value="SFV59135.1"/>
    <property type="molecule type" value="Genomic_DNA"/>
</dbReference>
<evidence type="ECO:0000259" key="8">
    <source>
        <dbReference type="PROSITE" id="PS50165"/>
    </source>
</evidence>
<dbReference type="InterPro" id="IPR001943">
    <property type="entry name" value="UVR_dom"/>
</dbReference>
<dbReference type="Pfam" id="PF01541">
    <property type="entry name" value="GIY-YIG"/>
    <property type="match status" value="1"/>
</dbReference>
<dbReference type="SUPFAM" id="SSF47781">
    <property type="entry name" value="RuvA domain 2-like"/>
    <property type="match status" value="1"/>
</dbReference>
<name>A0A1W1C064_9ZZZZ</name>
<reference evidence="9" key="1">
    <citation type="submission" date="2016-10" db="EMBL/GenBank/DDBJ databases">
        <authorList>
            <person name="de Groot N.N."/>
        </authorList>
    </citation>
    <scope>NUCLEOTIDE SEQUENCE</scope>
</reference>
<dbReference type="SMART" id="SM00465">
    <property type="entry name" value="GIYc"/>
    <property type="match status" value="1"/>
</dbReference>
<dbReference type="InterPro" id="IPR035901">
    <property type="entry name" value="GIY-YIG_endonuc_sf"/>
</dbReference>
<evidence type="ECO:0000259" key="6">
    <source>
        <dbReference type="PROSITE" id="PS50151"/>
    </source>
</evidence>
<dbReference type="Gene3D" id="3.30.420.340">
    <property type="entry name" value="UvrC, RNAse H endonuclease domain"/>
    <property type="match status" value="1"/>
</dbReference>
<dbReference type="PANTHER" id="PTHR30562">
    <property type="entry name" value="UVRC/OXIDOREDUCTASE"/>
    <property type="match status" value="1"/>
</dbReference>